<gene>
    <name evidence="1" type="primary">Acey_s0471.g2050</name>
    <name evidence="1" type="ORF">Y032_0471g2050</name>
</gene>
<reference evidence="2" key="1">
    <citation type="journal article" date="2015" name="Nat. Genet.">
        <title>The genome and transcriptome of the zoonotic hookworm Ancylostoma ceylanicum identify infection-specific gene families.</title>
        <authorList>
            <person name="Schwarz E.M."/>
            <person name="Hu Y."/>
            <person name="Antoshechkin I."/>
            <person name="Miller M.M."/>
            <person name="Sternberg P.W."/>
            <person name="Aroian R.V."/>
        </authorList>
    </citation>
    <scope>NUCLEOTIDE SEQUENCE</scope>
    <source>
        <strain evidence="2">HY135</strain>
    </source>
</reference>
<comment type="caution">
    <text evidence="1">The sequence shown here is derived from an EMBL/GenBank/DDBJ whole genome shotgun (WGS) entry which is preliminary data.</text>
</comment>
<dbReference type="AlphaFoldDB" id="A0A016WY03"/>
<sequence>MTSEEDVDGLAGVAPSVTRSRLRDAINHVPTWAEQVVSGLTPMAEKSSLSRGSRQKFEPGHPGTSWILKRIRQIEKDVTLQPSFF</sequence>
<evidence type="ECO:0000313" key="1">
    <source>
        <dbReference type="EMBL" id="EYC44132.1"/>
    </source>
</evidence>
<keyword evidence="2" id="KW-1185">Reference proteome</keyword>
<evidence type="ECO:0000313" key="2">
    <source>
        <dbReference type="Proteomes" id="UP000024635"/>
    </source>
</evidence>
<dbReference type="Proteomes" id="UP000024635">
    <property type="component" value="Unassembled WGS sequence"/>
</dbReference>
<accession>A0A016WY03</accession>
<name>A0A016WY03_9BILA</name>
<dbReference type="EMBL" id="JARK01000071">
    <property type="protein sequence ID" value="EYC44132.1"/>
    <property type="molecule type" value="Genomic_DNA"/>
</dbReference>
<organism evidence="1 2">
    <name type="scientific">Ancylostoma ceylanicum</name>
    <dbReference type="NCBI Taxonomy" id="53326"/>
    <lineage>
        <taxon>Eukaryota</taxon>
        <taxon>Metazoa</taxon>
        <taxon>Ecdysozoa</taxon>
        <taxon>Nematoda</taxon>
        <taxon>Chromadorea</taxon>
        <taxon>Rhabditida</taxon>
        <taxon>Rhabditina</taxon>
        <taxon>Rhabditomorpha</taxon>
        <taxon>Strongyloidea</taxon>
        <taxon>Ancylostomatidae</taxon>
        <taxon>Ancylostomatinae</taxon>
        <taxon>Ancylostoma</taxon>
    </lineage>
</organism>
<protein>
    <submittedName>
        <fullName evidence="1">Uncharacterized protein</fullName>
    </submittedName>
</protein>
<proteinExistence type="predicted"/>